<keyword evidence="3" id="KW-1185">Reference proteome</keyword>
<dbReference type="AlphaFoldDB" id="A0A2G5CKY6"/>
<evidence type="ECO:0000313" key="2">
    <source>
        <dbReference type="EMBL" id="PIA31985.1"/>
    </source>
</evidence>
<dbReference type="SMART" id="SM00228">
    <property type="entry name" value="PDZ"/>
    <property type="match status" value="1"/>
</dbReference>
<name>A0A2G5CKY6_AQUCA</name>
<evidence type="ECO:0000313" key="3">
    <source>
        <dbReference type="Proteomes" id="UP000230069"/>
    </source>
</evidence>
<dbReference type="SUPFAM" id="SSF50494">
    <property type="entry name" value="Trypsin-like serine proteases"/>
    <property type="match status" value="1"/>
</dbReference>
<dbReference type="InParanoid" id="A0A2G5CKY6"/>
<dbReference type="Pfam" id="PF13365">
    <property type="entry name" value="Trypsin_2"/>
    <property type="match status" value="1"/>
</dbReference>
<dbReference type="STRING" id="218851.A0A2G5CKY6"/>
<dbReference type="PANTHER" id="PTHR47389">
    <property type="entry name" value="OS09G0436400 PROTEIN"/>
    <property type="match status" value="1"/>
</dbReference>
<evidence type="ECO:0000259" key="1">
    <source>
        <dbReference type="SMART" id="SM00228"/>
    </source>
</evidence>
<dbReference type="Gene3D" id="2.30.42.10">
    <property type="match status" value="1"/>
</dbReference>
<dbReference type="Proteomes" id="UP000230069">
    <property type="component" value="Unassembled WGS sequence"/>
</dbReference>
<protein>
    <recommendedName>
        <fullName evidence="1">PDZ domain-containing protein</fullName>
    </recommendedName>
</protein>
<reference evidence="2 3" key="1">
    <citation type="submission" date="2017-09" db="EMBL/GenBank/DDBJ databases">
        <title>WGS assembly of Aquilegia coerulea Goldsmith.</title>
        <authorList>
            <person name="Hodges S."/>
            <person name="Kramer E."/>
            <person name="Nordborg M."/>
            <person name="Tomkins J."/>
            <person name="Borevitz J."/>
            <person name="Derieg N."/>
            <person name="Yan J."/>
            <person name="Mihaltcheva S."/>
            <person name="Hayes R.D."/>
            <person name="Rokhsar D."/>
        </authorList>
    </citation>
    <scope>NUCLEOTIDE SEQUENCE [LARGE SCALE GENOMIC DNA]</scope>
    <source>
        <strain evidence="3">cv. Goldsmith</strain>
    </source>
</reference>
<dbReference type="SUPFAM" id="SSF50156">
    <property type="entry name" value="PDZ domain-like"/>
    <property type="match status" value="1"/>
</dbReference>
<dbReference type="InterPro" id="IPR001478">
    <property type="entry name" value="PDZ"/>
</dbReference>
<feature type="domain" description="PDZ" evidence="1">
    <location>
        <begin position="312"/>
        <end position="377"/>
    </location>
</feature>
<dbReference type="OrthoDB" id="4217619at2759"/>
<dbReference type="InterPro" id="IPR009003">
    <property type="entry name" value="Peptidase_S1_PA"/>
</dbReference>
<organism evidence="2 3">
    <name type="scientific">Aquilegia coerulea</name>
    <name type="common">Rocky mountain columbine</name>
    <dbReference type="NCBI Taxonomy" id="218851"/>
    <lineage>
        <taxon>Eukaryota</taxon>
        <taxon>Viridiplantae</taxon>
        <taxon>Streptophyta</taxon>
        <taxon>Embryophyta</taxon>
        <taxon>Tracheophyta</taxon>
        <taxon>Spermatophyta</taxon>
        <taxon>Magnoliopsida</taxon>
        <taxon>Ranunculales</taxon>
        <taxon>Ranunculaceae</taxon>
        <taxon>Thalictroideae</taxon>
        <taxon>Aquilegia</taxon>
    </lineage>
</organism>
<dbReference type="EMBL" id="KZ305064">
    <property type="protein sequence ID" value="PIA31985.1"/>
    <property type="molecule type" value="Genomic_DNA"/>
</dbReference>
<dbReference type="InterPro" id="IPR036034">
    <property type="entry name" value="PDZ_sf"/>
</dbReference>
<sequence>MQPLRLTSITEIQNPWKRKGPEESFSNTKLVHSFQETFDTFIEDNMYMDLTTKLIALKVSESVVALKSVTGNEPLFMCSGTIIECVSINGAYQSKILTSASLLRSPTSPNELAQDVKVQVYLYDGTSFEAQDFLFDWHYNIALVKIQSKQPLPVAVVRQLDDGICVDPSQQVSNKGEILSSFQLRSHSDYVKLRPGDSVVALGRFHEEPYNFMAAPGKFSLDCCNRFNCKELSKASCKISKCGIGGPVINHRGEVIGMTFYHELYTPFLPTNIASKCLEFRDKHGKFSRPLTGIEATNLHAAPVDKLEEVMKNFPGIIKGVIVEVVMPESPAASVGILPGDLIIQCAGNNVQSFLEFFVIILDKVGQSVEVMVMRKGSTVPLNLTLVVSEVNTDKLHRWPLPKERWVSYEETWLDI</sequence>
<dbReference type="Pfam" id="PF13180">
    <property type="entry name" value="PDZ_2"/>
    <property type="match status" value="1"/>
</dbReference>
<proteinExistence type="predicted"/>
<dbReference type="Gene3D" id="2.40.10.120">
    <property type="match status" value="1"/>
</dbReference>
<gene>
    <name evidence="2" type="ORF">AQUCO_04700095v1</name>
</gene>
<dbReference type="PANTHER" id="PTHR47389:SF4">
    <property type="entry name" value="OS09G0436400 PROTEIN"/>
    <property type="match status" value="1"/>
</dbReference>
<accession>A0A2G5CKY6</accession>